<dbReference type="PANTHER" id="PTHR15454">
    <property type="entry name" value="NISCHARIN RELATED"/>
    <property type="match status" value="1"/>
</dbReference>
<accession>A0AAD9MCS9</accession>
<keyword evidence="1" id="KW-0433">Leucine-rich repeat</keyword>
<dbReference type="SUPFAM" id="SSF52058">
    <property type="entry name" value="L domain-like"/>
    <property type="match status" value="1"/>
</dbReference>
<proteinExistence type="predicted"/>
<organism evidence="5 6">
    <name type="scientific">Phyllachora maydis</name>
    <dbReference type="NCBI Taxonomy" id="1825666"/>
    <lineage>
        <taxon>Eukaryota</taxon>
        <taxon>Fungi</taxon>
        <taxon>Dikarya</taxon>
        <taxon>Ascomycota</taxon>
        <taxon>Pezizomycotina</taxon>
        <taxon>Sordariomycetes</taxon>
        <taxon>Sordariomycetidae</taxon>
        <taxon>Phyllachorales</taxon>
        <taxon>Phyllachoraceae</taxon>
        <taxon>Phyllachora</taxon>
    </lineage>
</organism>
<dbReference type="SMART" id="SM00369">
    <property type="entry name" value="LRR_TYP"/>
    <property type="match status" value="5"/>
</dbReference>
<dbReference type="Pfam" id="PF13855">
    <property type="entry name" value="LRR_8"/>
    <property type="match status" value="1"/>
</dbReference>
<dbReference type="InterPro" id="IPR032675">
    <property type="entry name" value="LRR_dom_sf"/>
</dbReference>
<dbReference type="InterPro" id="IPR001611">
    <property type="entry name" value="Leu-rich_rpt"/>
</dbReference>
<evidence type="ECO:0000313" key="5">
    <source>
        <dbReference type="EMBL" id="KAK2068251.1"/>
    </source>
</evidence>
<gene>
    <name evidence="5" type="ORF">P8C59_002901</name>
</gene>
<evidence type="ECO:0000256" key="1">
    <source>
        <dbReference type="ARBA" id="ARBA00022614"/>
    </source>
</evidence>
<evidence type="ECO:0000256" key="3">
    <source>
        <dbReference type="SAM" id="MobiDB-lite"/>
    </source>
</evidence>
<comment type="caution">
    <text evidence="5">The sequence shown here is derived from an EMBL/GenBank/DDBJ whole genome shotgun (WGS) entry which is preliminary data.</text>
</comment>
<dbReference type="PANTHER" id="PTHR15454:SF56">
    <property type="entry name" value="PROTEIN PHOSPHATASE 1 REGULATORY SUBUNIT 7-RELATED"/>
    <property type="match status" value="1"/>
</dbReference>
<feature type="domain" description="U2A'/phosphoprotein 32 family A C-terminal" evidence="4">
    <location>
        <begin position="352"/>
        <end position="370"/>
    </location>
</feature>
<dbReference type="InterPro" id="IPR003603">
    <property type="entry name" value="U2A'_phosphoprotein32A_C"/>
</dbReference>
<dbReference type="SMART" id="SM00446">
    <property type="entry name" value="LRRcap"/>
    <property type="match status" value="1"/>
</dbReference>
<evidence type="ECO:0000313" key="6">
    <source>
        <dbReference type="Proteomes" id="UP001217918"/>
    </source>
</evidence>
<dbReference type="FunFam" id="3.80.10.10:FF:000961">
    <property type="entry name" value="Protein phosphatase PP1 regulatory subunit sds22"/>
    <property type="match status" value="1"/>
</dbReference>
<keyword evidence="6" id="KW-1185">Reference proteome</keyword>
<dbReference type="SMART" id="SM00365">
    <property type="entry name" value="LRR_SD22"/>
    <property type="match status" value="10"/>
</dbReference>
<reference evidence="5" key="1">
    <citation type="journal article" date="2023" name="Mol. Plant Microbe Interact.">
        <title>Elucidating the Obligate Nature and Biological Capacity of an Invasive Fungal Corn Pathogen.</title>
        <authorList>
            <person name="MacCready J.S."/>
            <person name="Roggenkamp E.M."/>
            <person name="Gdanetz K."/>
            <person name="Chilvers M.I."/>
        </authorList>
    </citation>
    <scope>NUCLEOTIDE SEQUENCE</scope>
    <source>
        <strain evidence="5">PM02</strain>
    </source>
</reference>
<dbReference type="PROSITE" id="PS51450">
    <property type="entry name" value="LRR"/>
    <property type="match status" value="9"/>
</dbReference>
<feature type="region of interest" description="Disordered" evidence="3">
    <location>
        <begin position="1"/>
        <end position="40"/>
    </location>
</feature>
<name>A0AAD9MCS9_9PEZI</name>
<evidence type="ECO:0000256" key="2">
    <source>
        <dbReference type="ARBA" id="ARBA00022737"/>
    </source>
</evidence>
<protein>
    <recommendedName>
        <fullName evidence="4">U2A'/phosphoprotein 32 family A C-terminal domain-containing protein</fullName>
    </recommendedName>
</protein>
<dbReference type="AlphaFoldDB" id="A0AAD9MCS9"/>
<dbReference type="InterPro" id="IPR003591">
    <property type="entry name" value="Leu-rich_rpt_typical-subtyp"/>
</dbReference>
<keyword evidence="2" id="KW-0677">Repeat</keyword>
<dbReference type="FunFam" id="3.80.10.10:FF:001078">
    <property type="entry name" value="Protein phosphatase PP1 regulatory subunit sds22"/>
    <property type="match status" value="1"/>
</dbReference>
<dbReference type="Pfam" id="PF12799">
    <property type="entry name" value="LRR_4"/>
    <property type="match status" value="2"/>
</dbReference>
<sequence>MSEPVQNGDRSPGQHIELVGDSPPSADQPSPVLRDSKGWDGKLRVPKTALVTNPDAFSDPEYSDDENVFPGEHVAADEDLLDAEEPDTEEIICTHSRIQSIPALRLDRFKQIQRLCLRQNLIQNIDGLSPLAATLEDLDLYDNLISHVRGLDDLANLTSLDLSFNKIKHIKHIGHLKKLTDLFFVANKISAIENLEGLDKLRNLELGSNRIRELKNLDSLKALEELWAAKNKITELHGLDGLSNLRLLSIQSNRIRDLSPLRDVPQLEELYISHNALESLTGIEHNTKVRVLDVSNNQITSLDGLGPLVELEELWASYNMVADFREVERQLANKKMLTTVYFEGNPMQLKGPAVYRNKIRLALPQLQQIDATFVKTS</sequence>
<dbReference type="EMBL" id="JAQQPM010000002">
    <property type="protein sequence ID" value="KAK2068251.1"/>
    <property type="molecule type" value="Genomic_DNA"/>
</dbReference>
<dbReference type="Gene3D" id="3.80.10.10">
    <property type="entry name" value="Ribonuclease Inhibitor"/>
    <property type="match status" value="3"/>
</dbReference>
<evidence type="ECO:0000259" key="4">
    <source>
        <dbReference type="SMART" id="SM00446"/>
    </source>
</evidence>
<dbReference type="GO" id="GO:0005737">
    <property type="term" value="C:cytoplasm"/>
    <property type="evidence" value="ECO:0007669"/>
    <property type="project" value="TreeGrafter"/>
</dbReference>
<dbReference type="InterPro" id="IPR025875">
    <property type="entry name" value="Leu-rich_rpt_4"/>
</dbReference>
<dbReference type="Proteomes" id="UP001217918">
    <property type="component" value="Unassembled WGS sequence"/>
</dbReference>